<feature type="compositionally biased region" description="Basic and acidic residues" evidence="9">
    <location>
        <begin position="451"/>
        <end position="467"/>
    </location>
</feature>
<evidence type="ECO:0000256" key="8">
    <source>
        <dbReference type="PROSITE-ProRule" id="PRU00108"/>
    </source>
</evidence>
<dbReference type="RefSeq" id="XP_020086500.1">
    <property type="nucleotide sequence ID" value="XM_020230911.1"/>
</dbReference>
<dbReference type="InterPro" id="IPR008422">
    <property type="entry name" value="KN_HD"/>
</dbReference>
<evidence type="ECO:0000256" key="1">
    <source>
        <dbReference type="ARBA" id="ARBA00004123"/>
    </source>
</evidence>
<keyword evidence="7 8" id="KW-0539">Nucleus</keyword>
<reference evidence="11 12" key="1">
    <citation type="journal article" date="2016" name="DNA Res.">
        <title>The draft genome of MD-2 pineapple using hybrid error correction of long reads.</title>
        <authorList>
            <person name="Redwan R.M."/>
            <person name="Saidin A."/>
            <person name="Kumar S.V."/>
        </authorList>
    </citation>
    <scope>NUCLEOTIDE SEQUENCE [LARGE SCALE GENOMIC DNA]</scope>
    <source>
        <strain evidence="12">cv. MD2</strain>
        <tissue evidence="11">Leaf</tissue>
    </source>
</reference>
<evidence type="ECO:0000256" key="4">
    <source>
        <dbReference type="ARBA" id="ARBA00023125"/>
    </source>
</evidence>
<proteinExistence type="inferred from homology"/>
<dbReference type="PANTHER" id="PTHR11850">
    <property type="entry name" value="HOMEOBOX PROTEIN TRANSCRIPTION FACTORS"/>
    <property type="match status" value="1"/>
</dbReference>
<gene>
    <name evidence="14 15 16 17 18" type="primary">LOC109708946</name>
    <name evidence="11" type="ORF">ACMD2_09308</name>
</gene>
<feature type="DNA-binding region" description="Homeobox" evidence="8">
    <location>
        <begin position="365"/>
        <end position="427"/>
    </location>
</feature>
<dbReference type="EMBL" id="LSRQ01003443">
    <property type="protein sequence ID" value="OAY71520.1"/>
    <property type="molecule type" value="Genomic_DNA"/>
</dbReference>
<keyword evidence="5 8" id="KW-0371">Homeobox</keyword>
<comment type="similarity">
    <text evidence="2">Belongs to the TALE/BELL homeobox family.</text>
</comment>
<accession>A0A199V3S9</accession>
<evidence type="ECO:0000313" key="11">
    <source>
        <dbReference type="EMBL" id="OAY71520.1"/>
    </source>
</evidence>
<dbReference type="InterPro" id="IPR009057">
    <property type="entry name" value="Homeodomain-like_sf"/>
</dbReference>
<evidence type="ECO:0000313" key="16">
    <source>
        <dbReference type="RefSeq" id="XP_020086498.1"/>
    </source>
</evidence>
<feature type="compositionally biased region" description="Polar residues" evidence="9">
    <location>
        <begin position="468"/>
        <end position="488"/>
    </location>
</feature>
<keyword evidence="6" id="KW-0804">Transcription</keyword>
<dbReference type="InterPro" id="IPR050224">
    <property type="entry name" value="TALE_homeobox"/>
</dbReference>
<feature type="region of interest" description="Disordered" evidence="9">
    <location>
        <begin position="202"/>
        <end position="251"/>
    </location>
</feature>
<dbReference type="Gramene" id="Aco002145.1.mrna1">
    <property type="protein sequence ID" value="Aco002145.1.mrna1"/>
    <property type="gene ID" value="Aco002145.1.path1"/>
</dbReference>
<evidence type="ECO:0000313" key="17">
    <source>
        <dbReference type="RefSeq" id="XP_020086499.1"/>
    </source>
</evidence>
<evidence type="ECO:0000256" key="2">
    <source>
        <dbReference type="ARBA" id="ARBA00006454"/>
    </source>
</evidence>
<feature type="region of interest" description="Disordered" evidence="9">
    <location>
        <begin position="436"/>
        <end position="500"/>
    </location>
</feature>
<reference evidence="14 15" key="2">
    <citation type="submission" date="2025-04" db="UniProtKB">
        <authorList>
            <consortium name="RefSeq"/>
        </authorList>
    </citation>
    <scope>IDENTIFICATION</scope>
    <source>
        <tissue evidence="14 15">Leaf</tissue>
    </source>
</reference>
<keyword evidence="4 8" id="KW-0238">DNA-binding</keyword>
<dbReference type="RefSeq" id="XP_020086498.1">
    <property type="nucleotide sequence ID" value="XM_020230909.1"/>
</dbReference>
<dbReference type="SMART" id="SM00389">
    <property type="entry name" value="HOX"/>
    <property type="match status" value="1"/>
</dbReference>
<dbReference type="Gene3D" id="1.10.10.60">
    <property type="entry name" value="Homeodomain-like"/>
    <property type="match status" value="1"/>
</dbReference>
<dbReference type="GO" id="GO:0003677">
    <property type="term" value="F:DNA binding"/>
    <property type="evidence" value="ECO:0007669"/>
    <property type="project" value="UniProtKB-UniRule"/>
</dbReference>
<dbReference type="RefSeq" id="XP_020086496.1">
    <property type="nucleotide sequence ID" value="XM_020230907.1"/>
</dbReference>
<dbReference type="PROSITE" id="PS50071">
    <property type="entry name" value="HOMEOBOX_2"/>
    <property type="match status" value="1"/>
</dbReference>
<keyword evidence="3" id="KW-0805">Transcription regulation</keyword>
<sequence length="629" mass="69500">MATYFSGAANQREMPALCSRDAGSEPYPSQSIMGNLLYLNHPSSGAFPEFTGIAPAATSQDSSYSDLKDGRNEMFMQMIGASQNGVGDLIQNPNPIADETHLGMQLNFGILNGQNLPLQQANFPPVHGQGLSLSLGTHIMAPPFQYAMVNGGIYGPHGDDDARSKFMHSEVSRTISNSKYLKAAQELLDEVVNVRKDLKQKVDKNQNANNNSAGVGDCKESDGASKSDGISSNSREQNAQSNELSPSERQELQNKLTKLLAMLDQVDRRYKHYYHQMQIVVSSFDVIAGSGSAKPYTAVALQTISRHFRCLKDTINDQIRSIRKGLGEEESSASKGGGLTRLRYIDQQLRQQRAVQQFGMIHQNAWRPQRGLPENSVSILRAWLFEHFLHPYPKDSEKIMLARQTGLTRSQISNWFINARVRLWKPMIEDMYKEETGDAEMDSNSSSDNVPRSKDEIGSSEEREDLKSSATERGQTSQFNESKTNNSEIDMGGAAIGFPSETTADDSFMNLMLKDQRLSERDSGLLHDAVGQKPNESGRFMAYQMANLGNLASLGNYGNGSVSLTLGLQHFDGALHVPNTQEAFSEVRGEDIYGNAPQIGVGSSEFDSMNPMDQRQRFEPSPLLHDFVA</sequence>
<dbReference type="SMART" id="SM00574">
    <property type="entry name" value="POX"/>
    <property type="match status" value="1"/>
</dbReference>
<comment type="subcellular location">
    <subcellularLocation>
        <location evidence="1 8">Nucleus</location>
    </subcellularLocation>
</comment>
<evidence type="ECO:0000256" key="9">
    <source>
        <dbReference type="SAM" id="MobiDB-lite"/>
    </source>
</evidence>
<dbReference type="Proteomes" id="UP000515123">
    <property type="component" value="Linkage group 4"/>
</dbReference>
<evidence type="ECO:0000256" key="6">
    <source>
        <dbReference type="ARBA" id="ARBA00023163"/>
    </source>
</evidence>
<dbReference type="OrthoDB" id="10056939at2759"/>
<dbReference type="CDD" id="cd00086">
    <property type="entry name" value="homeodomain"/>
    <property type="match status" value="1"/>
</dbReference>
<evidence type="ECO:0000313" key="13">
    <source>
        <dbReference type="Proteomes" id="UP000515123"/>
    </source>
</evidence>
<evidence type="ECO:0000259" key="10">
    <source>
        <dbReference type="PROSITE" id="PS50071"/>
    </source>
</evidence>
<dbReference type="InterPro" id="IPR006563">
    <property type="entry name" value="POX_dom"/>
</dbReference>
<dbReference type="GO" id="GO:0005634">
    <property type="term" value="C:nucleus"/>
    <property type="evidence" value="ECO:0007669"/>
    <property type="project" value="UniProtKB-SubCell"/>
</dbReference>
<dbReference type="InterPro" id="IPR001356">
    <property type="entry name" value="HD"/>
</dbReference>
<dbReference type="RefSeq" id="XP_020086499.1">
    <property type="nucleotide sequence ID" value="XM_020230910.1"/>
</dbReference>
<feature type="compositionally biased region" description="Polar residues" evidence="9">
    <location>
        <begin position="228"/>
        <end position="245"/>
    </location>
</feature>
<organism evidence="11 12">
    <name type="scientific">Ananas comosus</name>
    <name type="common">Pineapple</name>
    <name type="synonym">Ananas ananas</name>
    <dbReference type="NCBI Taxonomy" id="4615"/>
    <lineage>
        <taxon>Eukaryota</taxon>
        <taxon>Viridiplantae</taxon>
        <taxon>Streptophyta</taxon>
        <taxon>Embryophyta</taxon>
        <taxon>Tracheophyta</taxon>
        <taxon>Spermatophyta</taxon>
        <taxon>Magnoliopsida</taxon>
        <taxon>Liliopsida</taxon>
        <taxon>Poales</taxon>
        <taxon>Bromeliaceae</taxon>
        <taxon>Bromelioideae</taxon>
        <taxon>Ananas</taxon>
    </lineage>
</organism>
<evidence type="ECO:0000313" key="14">
    <source>
        <dbReference type="RefSeq" id="XP_020086496.1"/>
    </source>
</evidence>
<feature type="domain" description="Homeobox" evidence="10">
    <location>
        <begin position="363"/>
        <end position="426"/>
    </location>
</feature>
<dbReference type="Pfam" id="PF07526">
    <property type="entry name" value="POX"/>
    <property type="match status" value="1"/>
</dbReference>
<evidence type="ECO:0000256" key="3">
    <source>
        <dbReference type="ARBA" id="ARBA00023015"/>
    </source>
</evidence>
<evidence type="ECO:0000313" key="18">
    <source>
        <dbReference type="RefSeq" id="XP_020086500.1"/>
    </source>
</evidence>
<evidence type="ECO:0000256" key="5">
    <source>
        <dbReference type="ARBA" id="ARBA00023155"/>
    </source>
</evidence>
<dbReference type="STRING" id="4615.A0A199V3S9"/>
<dbReference type="AlphaFoldDB" id="A0A199V3S9"/>
<dbReference type="RefSeq" id="XP_020086497.1">
    <property type="nucleotide sequence ID" value="XM_020230908.1"/>
</dbReference>
<dbReference type="Proteomes" id="UP000092600">
    <property type="component" value="Unassembled WGS sequence"/>
</dbReference>
<keyword evidence="13" id="KW-1185">Reference proteome</keyword>
<evidence type="ECO:0000313" key="12">
    <source>
        <dbReference type="Proteomes" id="UP000092600"/>
    </source>
</evidence>
<dbReference type="GO" id="GO:0006355">
    <property type="term" value="P:regulation of DNA-templated transcription"/>
    <property type="evidence" value="ECO:0007669"/>
    <property type="project" value="InterPro"/>
</dbReference>
<dbReference type="GeneID" id="109708946"/>
<evidence type="ECO:0000313" key="15">
    <source>
        <dbReference type="RefSeq" id="XP_020086497.1"/>
    </source>
</evidence>
<dbReference type="Pfam" id="PF05920">
    <property type="entry name" value="Homeobox_KN"/>
    <property type="match status" value="1"/>
</dbReference>
<name>A0A199V3S9_ANACO</name>
<protein>
    <submittedName>
        <fullName evidence="11">BEL1-like homeodomain protein 6</fullName>
    </submittedName>
    <submittedName>
        <fullName evidence="14 15">BEL1-like homeodomain protein 7</fullName>
    </submittedName>
</protein>
<dbReference type="SUPFAM" id="SSF46689">
    <property type="entry name" value="Homeodomain-like"/>
    <property type="match status" value="1"/>
</dbReference>
<evidence type="ECO:0000256" key="7">
    <source>
        <dbReference type="ARBA" id="ARBA00023242"/>
    </source>
</evidence>